<name>A0ACB8S4P7_9AGAM</name>
<proteinExistence type="predicted"/>
<gene>
    <name evidence="1" type="ORF">FA95DRAFT_1554889</name>
</gene>
<protein>
    <submittedName>
        <fullName evidence="1">Uncharacterized protein</fullName>
    </submittedName>
</protein>
<dbReference type="EMBL" id="MU275855">
    <property type="protein sequence ID" value="KAI0051078.1"/>
    <property type="molecule type" value="Genomic_DNA"/>
</dbReference>
<comment type="caution">
    <text evidence="1">The sequence shown here is derived from an EMBL/GenBank/DDBJ whole genome shotgun (WGS) entry which is preliminary data.</text>
</comment>
<reference evidence="1" key="2">
    <citation type="journal article" date="2022" name="New Phytol.">
        <title>Evolutionary transition to the ectomycorrhizal habit in the genomes of a hyperdiverse lineage of mushroom-forming fungi.</title>
        <authorList>
            <person name="Looney B."/>
            <person name="Miyauchi S."/>
            <person name="Morin E."/>
            <person name="Drula E."/>
            <person name="Courty P.E."/>
            <person name="Kohler A."/>
            <person name="Kuo A."/>
            <person name="LaButti K."/>
            <person name="Pangilinan J."/>
            <person name="Lipzen A."/>
            <person name="Riley R."/>
            <person name="Andreopoulos W."/>
            <person name="He G."/>
            <person name="Johnson J."/>
            <person name="Nolan M."/>
            <person name="Tritt A."/>
            <person name="Barry K.W."/>
            <person name="Grigoriev I.V."/>
            <person name="Nagy L.G."/>
            <person name="Hibbett D."/>
            <person name="Henrissat B."/>
            <person name="Matheny P.B."/>
            <person name="Labbe J."/>
            <person name="Martin F.M."/>
        </authorList>
    </citation>
    <scope>NUCLEOTIDE SEQUENCE</scope>
    <source>
        <strain evidence="1">FP105234-sp</strain>
    </source>
</reference>
<reference evidence="1" key="1">
    <citation type="submission" date="2021-02" db="EMBL/GenBank/DDBJ databases">
        <authorList>
            <consortium name="DOE Joint Genome Institute"/>
            <person name="Ahrendt S."/>
            <person name="Looney B.P."/>
            <person name="Miyauchi S."/>
            <person name="Morin E."/>
            <person name="Drula E."/>
            <person name="Courty P.E."/>
            <person name="Chicoki N."/>
            <person name="Fauchery L."/>
            <person name="Kohler A."/>
            <person name="Kuo A."/>
            <person name="Labutti K."/>
            <person name="Pangilinan J."/>
            <person name="Lipzen A."/>
            <person name="Riley R."/>
            <person name="Andreopoulos W."/>
            <person name="He G."/>
            <person name="Johnson J."/>
            <person name="Barry K.W."/>
            <person name="Grigoriev I.V."/>
            <person name="Nagy L."/>
            <person name="Hibbett D."/>
            <person name="Henrissat B."/>
            <person name="Matheny P.B."/>
            <person name="Labbe J."/>
            <person name="Martin F."/>
        </authorList>
    </citation>
    <scope>NUCLEOTIDE SEQUENCE</scope>
    <source>
        <strain evidence="1">FP105234-sp</strain>
    </source>
</reference>
<dbReference type="Proteomes" id="UP000814033">
    <property type="component" value="Unassembled WGS sequence"/>
</dbReference>
<keyword evidence="2" id="KW-1185">Reference proteome</keyword>
<sequence>MSSVASADSDSTDLHSSNKRPPSTSPTLSPQPKRPRPDDAWNHPPDDSSSPKIQLPSIFSAFQDPFHRRASLPTLSSARAPSRPAAAPTPSGLASYQFPPQSEHDDKAHARPRLNADTQLGLYADQSPLPSATTLSSLTTASSASTSPSFSSAFSSPLSSDYALPRAAQGLPALQFPDSESWNPSSSASLPGIVRPSSTPGNPPIKYEDSLRHSSLTGSYSFPPAQQQQQQPQVPMYGSVARIAGQSERRASYAQSQTADALKDDWNFPPSDFLVPSASSNGSGATPSPSRSPTGAVPAPSSLVDRPQKKRGKLPKPTTDFLKDWLHRHSDHPYPSEEEKKQLCAATGLSMSQVSNWMINARRRILAPVHRPSSGPATTHPLPTQAQRLHPGVSSSTLLRRASMPTDSLQLYHPLSLQSIPHAGGGALAADYYTAPGQRSVLLGSGYSQGRSQSYGGYPAQGAGYSFPTPAAHHQQSSSGYLPNMQMGAHNGAYAQQQQQLSHGNGAGQGFYQQSHYGAGAHQEREHNTPTPASGPGTGYHTPQ</sequence>
<evidence type="ECO:0000313" key="1">
    <source>
        <dbReference type="EMBL" id="KAI0051078.1"/>
    </source>
</evidence>
<accession>A0ACB8S4P7</accession>
<organism evidence="1 2">
    <name type="scientific">Auriscalpium vulgare</name>
    <dbReference type="NCBI Taxonomy" id="40419"/>
    <lineage>
        <taxon>Eukaryota</taxon>
        <taxon>Fungi</taxon>
        <taxon>Dikarya</taxon>
        <taxon>Basidiomycota</taxon>
        <taxon>Agaricomycotina</taxon>
        <taxon>Agaricomycetes</taxon>
        <taxon>Russulales</taxon>
        <taxon>Auriscalpiaceae</taxon>
        <taxon>Auriscalpium</taxon>
    </lineage>
</organism>
<evidence type="ECO:0000313" key="2">
    <source>
        <dbReference type="Proteomes" id="UP000814033"/>
    </source>
</evidence>